<dbReference type="STRING" id="322104.A3LW39"/>
<organism evidence="7 8">
    <name type="scientific">Scheffersomyces stipitis (strain ATCC 58785 / CBS 6054 / NBRC 10063 / NRRL Y-11545)</name>
    <name type="common">Yeast</name>
    <name type="synonym">Pichia stipitis</name>
    <dbReference type="NCBI Taxonomy" id="322104"/>
    <lineage>
        <taxon>Eukaryota</taxon>
        <taxon>Fungi</taxon>
        <taxon>Dikarya</taxon>
        <taxon>Ascomycota</taxon>
        <taxon>Saccharomycotina</taxon>
        <taxon>Pichiomycetes</taxon>
        <taxon>Debaryomycetaceae</taxon>
        <taxon>Scheffersomyces</taxon>
    </lineage>
</organism>
<dbReference type="PANTHER" id="PTHR12843:SF5">
    <property type="entry name" value="EEF1A LYSINE METHYLTRANSFERASE 2"/>
    <property type="match status" value="1"/>
</dbReference>
<evidence type="ECO:0000256" key="3">
    <source>
        <dbReference type="ARBA" id="ARBA00022679"/>
    </source>
</evidence>
<dbReference type="Proteomes" id="UP000002258">
    <property type="component" value="Chromosome 5"/>
</dbReference>
<evidence type="ECO:0000256" key="2">
    <source>
        <dbReference type="ARBA" id="ARBA00022603"/>
    </source>
</evidence>
<evidence type="ECO:0000256" key="5">
    <source>
        <dbReference type="HAMAP-Rule" id="MF_03188"/>
    </source>
</evidence>
<dbReference type="eggNOG" id="KOG1271">
    <property type="taxonomic scope" value="Eukaryota"/>
</dbReference>
<keyword evidence="1 5" id="KW-0963">Cytoplasm</keyword>
<dbReference type="AlphaFoldDB" id="A3LW39"/>
<dbReference type="Pfam" id="PF13847">
    <property type="entry name" value="Methyltransf_31"/>
    <property type="match status" value="1"/>
</dbReference>
<protein>
    <recommendedName>
        <fullName evidence="5">Protein-lysine N-methyltransferase EFM4</fullName>
        <ecNumber evidence="5">2.1.1.-</ecNumber>
    </recommendedName>
    <alternativeName>
        <fullName evidence="5">Elongation factor methyltransferase 4</fullName>
    </alternativeName>
</protein>
<dbReference type="CDD" id="cd02440">
    <property type="entry name" value="AdoMet_MTases"/>
    <property type="match status" value="1"/>
</dbReference>
<keyword evidence="8" id="KW-1185">Reference proteome</keyword>
<proteinExistence type="inferred from homology"/>
<dbReference type="InterPro" id="IPR025714">
    <property type="entry name" value="Methyltranfer_dom"/>
</dbReference>
<evidence type="ECO:0000256" key="1">
    <source>
        <dbReference type="ARBA" id="ARBA00022490"/>
    </source>
</evidence>
<dbReference type="GO" id="GO:0016192">
    <property type="term" value="P:vesicle-mediated transport"/>
    <property type="evidence" value="ECO:0007669"/>
    <property type="project" value="UniProtKB-UniRule"/>
</dbReference>
<evidence type="ECO:0000313" key="7">
    <source>
        <dbReference type="EMBL" id="ABN66898.1"/>
    </source>
</evidence>
<comment type="subcellular location">
    <subcellularLocation>
        <location evidence="5">Cytoplasm</location>
    </subcellularLocation>
</comment>
<keyword evidence="3 5" id="KW-0808">Transferase</keyword>
<dbReference type="RefSeq" id="XP_001384927.1">
    <property type="nucleotide sequence ID" value="XM_001384890.1"/>
</dbReference>
<keyword evidence="2 5" id="KW-0489">Methyltransferase</keyword>
<dbReference type="GO" id="GO:0005737">
    <property type="term" value="C:cytoplasm"/>
    <property type="evidence" value="ECO:0007669"/>
    <property type="project" value="UniProtKB-SubCell"/>
</dbReference>
<dbReference type="InterPro" id="IPR029063">
    <property type="entry name" value="SAM-dependent_MTases_sf"/>
</dbReference>
<dbReference type="EC" id="2.1.1.-" evidence="5"/>
<dbReference type="GeneID" id="4839335"/>
<gene>
    <name evidence="5" type="primary">EFM4</name>
    <name evidence="7" type="ORF">PICST_32338</name>
</gene>
<dbReference type="OMA" id="PTPSFQF"/>
<dbReference type="OrthoDB" id="10069295at2759"/>
<dbReference type="GO" id="GO:0032259">
    <property type="term" value="P:methylation"/>
    <property type="evidence" value="ECO:0007669"/>
    <property type="project" value="UniProtKB-KW"/>
</dbReference>
<dbReference type="GO" id="GO:0016279">
    <property type="term" value="F:protein-lysine N-methyltransferase activity"/>
    <property type="evidence" value="ECO:0007669"/>
    <property type="project" value="UniProtKB-UniRule"/>
</dbReference>
<dbReference type="KEGG" id="pic:PICST_32338"/>
<evidence type="ECO:0000313" key="8">
    <source>
        <dbReference type="Proteomes" id="UP000002258"/>
    </source>
</evidence>
<dbReference type="PANTHER" id="PTHR12843">
    <property type="entry name" value="PROTEIN-LYSINE N-METHYLTRANSFERASE METTL10"/>
    <property type="match status" value="1"/>
</dbReference>
<sequence>MSAADDIQLNDSELSSLAYWDNFYAREKKEMMDNDDFVGEIWFDENGAEEKMVDFLVEELNEEQLFNEKEQIKVLDIGTGNCHLLVSLADALHEEYEGTAKFLHTGIDYSPNSIEFAQAIVDRQFDPSSPLRENHQFEFERVDLLQKQSAYLTKNASRFDVLLDKGTLDAIALSQQPLEDFDGKKPMNVYAGQVVQLMHKDSLLVITSCNFTEAELITLITSEKSLSVHKILKYPKFQFGGTEGTTITTVAFKKTK</sequence>
<keyword evidence="4 5" id="KW-0949">S-adenosyl-L-methionine</keyword>
<comment type="function">
    <text evidence="5">S-adenosyl-L-methionine-dependent protein-lysine N-methyltransferase that mono- and dimethylates elongation factor 1-alpha at 'Lys-316'. May play a role in intracellular transport.</text>
</comment>
<accession>A3LW39</accession>
<dbReference type="FunCoup" id="A3LW39">
    <property type="interactions" value="761"/>
</dbReference>
<dbReference type="HAMAP" id="MF_03188">
    <property type="entry name" value="Methyltr_EFM4"/>
    <property type="match status" value="1"/>
</dbReference>
<dbReference type="InParanoid" id="A3LW39"/>
<evidence type="ECO:0000256" key="4">
    <source>
        <dbReference type="ARBA" id="ARBA00022691"/>
    </source>
</evidence>
<dbReference type="SUPFAM" id="SSF53335">
    <property type="entry name" value="S-adenosyl-L-methionine-dependent methyltransferases"/>
    <property type="match status" value="1"/>
</dbReference>
<dbReference type="Gene3D" id="3.40.50.150">
    <property type="entry name" value="Vaccinia Virus protein VP39"/>
    <property type="match status" value="1"/>
</dbReference>
<dbReference type="HOGENOM" id="CLU_044783_1_0_1"/>
<dbReference type="InterPro" id="IPR026635">
    <property type="entry name" value="Efm4/METTL10"/>
</dbReference>
<name>A3LW39_PICST</name>
<evidence type="ECO:0000259" key="6">
    <source>
        <dbReference type="Pfam" id="PF13847"/>
    </source>
</evidence>
<reference evidence="7 8" key="1">
    <citation type="journal article" date="2007" name="Nat. Biotechnol.">
        <title>Genome sequence of the lignocellulose-bioconverting and xylose-fermenting yeast Pichia stipitis.</title>
        <authorList>
            <person name="Jeffries T.W."/>
            <person name="Grigoriev I.V."/>
            <person name="Grimwood J."/>
            <person name="Laplaza J.M."/>
            <person name="Aerts A."/>
            <person name="Salamov A."/>
            <person name="Schmutz J."/>
            <person name="Lindquist E."/>
            <person name="Dehal P."/>
            <person name="Shapiro H."/>
            <person name="Jin Y.S."/>
            <person name="Passoth V."/>
            <person name="Richardson P.M."/>
        </authorList>
    </citation>
    <scope>NUCLEOTIDE SEQUENCE [LARGE SCALE GENOMIC DNA]</scope>
    <source>
        <strain evidence="8">ATCC 58785 / CBS 6054 / NBRC 10063 / NRRL Y-11545</strain>
    </source>
</reference>
<keyword evidence="5" id="KW-0813">Transport</keyword>
<feature type="domain" description="Methyltransferase" evidence="6">
    <location>
        <begin position="69"/>
        <end position="226"/>
    </location>
</feature>
<comment type="similarity">
    <text evidence="5">Belongs to the class I-like SAM-binding methyltransferase superfamily. EFM4 family.</text>
</comment>
<dbReference type="EMBL" id="CP000499">
    <property type="protein sequence ID" value="ABN66898.1"/>
    <property type="molecule type" value="Genomic_DNA"/>
</dbReference>